<sequence>MTVGQALERAEELRPGCKVDSRTRQRWLCEEDGMLRALLFSGCGLRAGAGADLAWPAEGGLDDAVELLVPVPFDALYPHYLCAKLDAALGETERYAGEQARYNSILAELSAWLRRRAKPKRGAQWRW</sequence>
<protein>
    <submittedName>
        <fullName evidence="1">Uncharacterized protein</fullName>
    </submittedName>
</protein>
<evidence type="ECO:0000313" key="2">
    <source>
        <dbReference type="Proteomes" id="UP000261140"/>
    </source>
</evidence>
<dbReference type="RefSeq" id="WP_117504604.1">
    <property type="nucleotide sequence ID" value="NZ_QVEQ01000002.1"/>
</dbReference>
<organism evidence="1 2">
    <name type="scientific">Faecalibacterium prausnitzii</name>
    <dbReference type="NCBI Taxonomy" id="853"/>
    <lineage>
        <taxon>Bacteria</taxon>
        <taxon>Bacillati</taxon>
        <taxon>Bacillota</taxon>
        <taxon>Clostridia</taxon>
        <taxon>Eubacteriales</taxon>
        <taxon>Oscillospiraceae</taxon>
        <taxon>Faecalibacterium</taxon>
    </lineage>
</organism>
<evidence type="ECO:0000313" key="1">
    <source>
        <dbReference type="EMBL" id="RGB72585.1"/>
    </source>
</evidence>
<gene>
    <name evidence="1" type="ORF">DWZ89_03260</name>
</gene>
<reference evidence="1 2" key="1">
    <citation type="submission" date="2018-08" db="EMBL/GenBank/DDBJ databases">
        <title>A genome reference for cultivated species of the human gut microbiota.</title>
        <authorList>
            <person name="Zou Y."/>
            <person name="Xue W."/>
            <person name="Luo G."/>
        </authorList>
    </citation>
    <scope>NUCLEOTIDE SEQUENCE [LARGE SCALE GENOMIC DNA]</scope>
    <source>
        <strain evidence="1 2">AF36-11AT</strain>
    </source>
</reference>
<name>A0A3E2TC97_9FIRM</name>
<dbReference type="AlphaFoldDB" id="A0A3E2TC97"/>
<accession>A0A3E2TC97</accession>
<dbReference type="Proteomes" id="UP000261140">
    <property type="component" value="Unassembled WGS sequence"/>
</dbReference>
<comment type="caution">
    <text evidence="1">The sequence shown here is derived from an EMBL/GenBank/DDBJ whole genome shotgun (WGS) entry which is preliminary data.</text>
</comment>
<proteinExistence type="predicted"/>
<dbReference type="EMBL" id="QVEQ01000002">
    <property type="protein sequence ID" value="RGB72585.1"/>
    <property type="molecule type" value="Genomic_DNA"/>
</dbReference>